<dbReference type="Gene3D" id="3.30.565.10">
    <property type="entry name" value="Histidine kinase-like ATPase, C-terminal domain"/>
    <property type="match status" value="1"/>
</dbReference>
<feature type="transmembrane region" description="Helical" evidence="10">
    <location>
        <begin position="86"/>
        <end position="103"/>
    </location>
</feature>
<keyword evidence="4" id="KW-0808">Transferase</keyword>
<evidence type="ECO:0000313" key="13">
    <source>
        <dbReference type="Proteomes" id="UP000746595"/>
    </source>
</evidence>
<proteinExistence type="predicted"/>
<keyword evidence="10" id="KW-0472">Membrane</keyword>
<evidence type="ECO:0000256" key="6">
    <source>
        <dbReference type="ARBA" id="ARBA00022777"/>
    </source>
</evidence>
<evidence type="ECO:0000256" key="7">
    <source>
        <dbReference type="ARBA" id="ARBA00022840"/>
    </source>
</evidence>
<reference evidence="12 13" key="1">
    <citation type="submission" date="2020-04" db="EMBL/GenBank/DDBJ databases">
        <title>Paeniglutamicibacter sp. ANT13_2, a novel actinomycete isolated from sediment in Antarctica.</title>
        <authorList>
            <person name="Sakdapetsiri C."/>
            <person name="Pinyakong O."/>
        </authorList>
    </citation>
    <scope>NUCLEOTIDE SEQUENCE [LARGE SCALE GENOMIC DNA]</scope>
    <source>
        <strain evidence="12 13">ANT13_2</strain>
    </source>
</reference>
<evidence type="ECO:0000256" key="4">
    <source>
        <dbReference type="ARBA" id="ARBA00022679"/>
    </source>
</evidence>
<evidence type="ECO:0000256" key="2">
    <source>
        <dbReference type="ARBA" id="ARBA00012438"/>
    </source>
</evidence>
<dbReference type="GO" id="GO:0016301">
    <property type="term" value="F:kinase activity"/>
    <property type="evidence" value="ECO:0007669"/>
    <property type="project" value="UniProtKB-KW"/>
</dbReference>
<keyword evidence="10" id="KW-0812">Transmembrane</keyword>
<evidence type="ECO:0000256" key="5">
    <source>
        <dbReference type="ARBA" id="ARBA00022741"/>
    </source>
</evidence>
<dbReference type="PANTHER" id="PTHR24421:SF10">
    <property type="entry name" value="NITRATE_NITRITE SENSOR PROTEIN NARQ"/>
    <property type="match status" value="1"/>
</dbReference>
<keyword evidence="7" id="KW-0067">ATP-binding</keyword>
<dbReference type="RefSeq" id="WP_168150411.1">
    <property type="nucleotide sequence ID" value="NZ_JAAWVT010000001.1"/>
</dbReference>
<accession>A0ABX1G0H8</accession>
<sequence>MKLLALRHRLLPGDLPPEGWERKQPSAAALRRDVWVALVVMVIAVVGMEMILSFGPTENAPDRIPSYLAMCALTAPLAVRRRYPIIAMLLLSGMFMGFGIWMPQVMVQLTPQVTYFVGLYSAVTWARDRRSLRLALAAVILAMFLWLVIGITNAKLLFGTELDLPTSIETSGFLDPVIAYASYNFLINLLYFGGAIFMGLMSWRGAWQHELVVEQADQLRAQSAELARRAVIDERLRIARELHDVVAHHISAVGVQAAAARMVQPRDPQRAAELMRGIEDSARQAVGETRSLLRVLRHEGADESVSTDPTAQRAPEPSLEQLPALMEQCSRAGLRVELITVEHRSDALQEVSAGLGLALYRIAAESLANVREHSTARSAVLSLRSGGDTHGEWVEVEVTDDGAPRPGTAGSGFGLRGIRERAELHHGLVDIGPRSPTGWRTRARLRLLHSATAPSTTPGVAS</sequence>
<dbReference type="SMART" id="SM00387">
    <property type="entry name" value="HATPase_c"/>
    <property type="match status" value="1"/>
</dbReference>
<dbReference type="CDD" id="cd16917">
    <property type="entry name" value="HATPase_UhpB-NarQ-NarX-like"/>
    <property type="match status" value="1"/>
</dbReference>
<dbReference type="SUPFAM" id="SSF55874">
    <property type="entry name" value="ATPase domain of HSP90 chaperone/DNA topoisomerase II/histidine kinase"/>
    <property type="match status" value="1"/>
</dbReference>
<protein>
    <recommendedName>
        <fullName evidence="2">histidine kinase</fullName>
        <ecNumber evidence="2">2.7.13.3</ecNumber>
    </recommendedName>
</protein>
<keyword evidence="13" id="KW-1185">Reference proteome</keyword>
<dbReference type="Proteomes" id="UP000746595">
    <property type="component" value="Unassembled WGS sequence"/>
</dbReference>
<feature type="transmembrane region" description="Helical" evidence="10">
    <location>
        <begin position="34"/>
        <end position="52"/>
    </location>
</feature>
<evidence type="ECO:0000256" key="9">
    <source>
        <dbReference type="SAM" id="MobiDB-lite"/>
    </source>
</evidence>
<keyword evidence="8" id="KW-0902">Two-component regulatory system</keyword>
<comment type="caution">
    <text evidence="12">The sequence shown here is derived from an EMBL/GenBank/DDBJ whole genome shotgun (WGS) entry which is preliminary data.</text>
</comment>
<dbReference type="EMBL" id="JAAWVT010000001">
    <property type="protein sequence ID" value="NKG19464.1"/>
    <property type="molecule type" value="Genomic_DNA"/>
</dbReference>
<gene>
    <name evidence="12" type="ORF">HED64_01920</name>
</gene>
<feature type="transmembrane region" description="Helical" evidence="10">
    <location>
        <begin position="178"/>
        <end position="200"/>
    </location>
</feature>
<keyword evidence="3" id="KW-0597">Phosphoprotein</keyword>
<name>A0ABX1G0H8_9MICC</name>
<evidence type="ECO:0000256" key="3">
    <source>
        <dbReference type="ARBA" id="ARBA00022553"/>
    </source>
</evidence>
<dbReference type="InterPro" id="IPR036890">
    <property type="entry name" value="HATPase_C_sf"/>
</dbReference>
<evidence type="ECO:0000313" key="12">
    <source>
        <dbReference type="EMBL" id="NKG19464.1"/>
    </source>
</evidence>
<dbReference type="EC" id="2.7.13.3" evidence="2"/>
<feature type="region of interest" description="Disordered" evidence="9">
    <location>
        <begin position="298"/>
        <end position="317"/>
    </location>
</feature>
<feature type="domain" description="Histidine kinase/HSP90-like ATPase" evidence="11">
    <location>
        <begin position="354"/>
        <end position="451"/>
    </location>
</feature>
<dbReference type="PANTHER" id="PTHR24421">
    <property type="entry name" value="NITRATE/NITRITE SENSOR PROTEIN NARX-RELATED"/>
    <property type="match status" value="1"/>
</dbReference>
<organism evidence="12 13">
    <name type="scientific">Paeniglutamicibacter terrestris</name>
    <dbReference type="NCBI Taxonomy" id="2723403"/>
    <lineage>
        <taxon>Bacteria</taxon>
        <taxon>Bacillati</taxon>
        <taxon>Actinomycetota</taxon>
        <taxon>Actinomycetes</taxon>
        <taxon>Micrococcales</taxon>
        <taxon>Micrococcaceae</taxon>
        <taxon>Paeniglutamicibacter</taxon>
    </lineage>
</organism>
<evidence type="ECO:0000256" key="1">
    <source>
        <dbReference type="ARBA" id="ARBA00000085"/>
    </source>
</evidence>
<dbReference type="InterPro" id="IPR050482">
    <property type="entry name" value="Sensor_HK_TwoCompSys"/>
</dbReference>
<dbReference type="Pfam" id="PF07730">
    <property type="entry name" value="HisKA_3"/>
    <property type="match status" value="1"/>
</dbReference>
<evidence type="ECO:0000259" key="11">
    <source>
        <dbReference type="SMART" id="SM00387"/>
    </source>
</evidence>
<dbReference type="InterPro" id="IPR011712">
    <property type="entry name" value="Sig_transdc_His_kin_sub3_dim/P"/>
</dbReference>
<dbReference type="Gene3D" id="1.20.5.1930">
    <property type="match status" value="1"/>
</dbReference>
<evidence type="ECO:0000256" key="10">
    <source>
        <dbReference type="SAM" id="Phobius"/>
    </source>
</evidence>
<comment type="catalytic activity">
    <reaction evidence="1">
        <text>ATP + protein L-histidine = ADP + protein N-phospho-L-histidine.</text>
        <dbReference type="EC" id="2.7.13.3"/>
    </reaction>
</comment>
<evidence type="ECO:0000256" key="8">
    <source>
        <dbReference type="ARBA" id="ARBA00023012"/>
    </source>
</evidence>
<dbReference type="InterPro" id="IPR003594">
    <property type="entry name" value="HATPase_dom"/>
</dbReference>
<keyword evidence="10" id="KW-1133">Transmembrane helix</keyword>
<feature type="transmembrane region" description="Helical" evidence="10">
    <location>
        <begin position="134"/>
        <end position="158"/>
    </location>
</feature>
<keyword evidence="6 12" id="KW-0418">Kinase</keyword>
<keyword evidence="5" id="KW-0547">Nucleotide-binding</keyword>